<dbReference type="GO" id="GO:0004672">
    <property type="term" value="F:protein kinase activity"/>
    <property type="evidence" value="ECO:0007669"/>
    <property type="project" value="InterPro"/>
</dbReference>
<dbReference type="Gene3D" id="1.10.510.10">
    <property type="entry name" value="Transferase(Phosphotransferase) domain 1"/>
    <property type="match status" value="1"/>
</dbReference>
<dbReference type="PROSITE" id="PS00108">
    <property type="entry name" value="PROTEIN_KINASE_ST"/>
    <property type="match status" value="1"/>
</dbReference>
<dbReference type="InterPro" id="IPR008271">
    <property type="entry name" value="Ser/Thr_kinase_AS"/>
</dbReference>
<evidence type="ECO:0000256" key="1">
    <source>
        <dbReference type="SAM" id="Phobius"/>
    </source>
</evidence>
<gene>
    <name evidence="3" type="ORF">EJB05_24339</name>
</gene>
<accession>A0A5J9VAU0</accession>
<name>A0A5J9VAU0_9POAL</name>
<dbReference type="OrthoDB" id="193931at2759"/>
<dbReference type="Proteomes" id="UP000324897">
    <property type="component" value="Chromosome 1"/>
</dbReference>
<dbReference type="GO" id="GO:0005524">
    <property type="term" value="F:ATP binding"/>
    <property type="evidence" value="ECO:0007669"/>
    <property type="project" value="InterPro"/>
</dbReference>
<feature type="transmembrane region" description="Helical" evidence="1">
    <location>
        <begin position="34"/>
        <end position="55"/>
    </location>
</feature>
<keyword evidence="1" id="KW-0472">Membrane</keyword>
<dbReference type="EMBL" id="RWGY01000011">
    <property type="protein sequence ID" value="TVU32601.1"/>
    <property type="molecule type" value="Genomic_DNA"/>
</dbReference>
<evidence type="ECO:0000313" key="4">
    <source>
        <dbReference type="Proteomes" id="UP000324897"/>
    </source>
</evidence>
<reference evidence="3 4" key="1">
    <citation type="journal article" date="2019" name="Sci. Rep.">
        <title>A high-quality genome of Eragrostis curvula grass provides insights into Poaceae evolution and supports new strategies to enhance forage quality.</title>
        <authorList>
            <person name="Carballo J."/>
            <person name="Santos B.A.C.M."/>
            <person name="Zappacosta D."/>
            <person name="Garbus I."/>
            <person name="Selva J.P."/>
            <person name="Gallo C.A."/>
            <person name="Diaz A."/>
            <person name="Albertini E."/>
            <person name="Caccamo M."/>
            <person name="Echenique V."/>
        </authorList>
    </citation>
    <scope>NUCLEOTIDE SEQUENCE [LARGE SCALE GENOMIC DNA]</scope>
    <source>
        <strain evidence="4">cv. Victoria</strain>
        <tissue evidence="3">Leaf</tissue>
    </source>
</reference>
<keyword evidence="1" id="KW-1133">Transmembrane helix</keyword>
<feature type="domain" description="Protein kinase" evidence="2">
    <location>
        <begin position="1"/>
        <end position="67"/>
    </location>
</feature>
<keyword evidence="1" id="KW-0812">Transmembrane</keyword>
<proteinExistence type="predicted"/>
<keyword evidence="4" id="KW-1185">Reference proteome</keyword>
<feature type="non-terminal residue" evidence="3">
    <location>
        <position position="1"/>
    </location>
</feature>
<dbReference type="InterPro" id="IPR011009">
    <property type="entry name" value="Kinase-like_dom_sf"/>
</dbReference>
<dbReference type="SUPFAM" id="SSF56112">
    <property type="entry name" value="Protein kinase-like (PK-like)"/>
    <property type="match status" value="1"/>
</dbReference>
<evidence type="ECO:0000259" key="2">
    <source>
        <dbReference type="PROSITE" id="PS50011"/>
    </source>
</evidence>
<dbReference type="InterPro" id="IPR000719">
    <property type="entry name" value="Prot_kinase_dom"/>
</dbReference>
<dbReference type="AlphaFoldDB" id="A0A5J9VAU0"/>
<organism evidence="3 4">
    <name type="scientific">Eragrostis curvula</name>
    <name type="common">weeping love grass</name>
    <dbReference type="NCBI Taxonomy" id="38414"/>
    <lineage>
        <taxon>Eukaryota</taxon>
        <taxon>Viridiplantae</taxon>
        <taxon>Streptophyta</taxon>
        <taxon>Embryophyta</taxon>
        <taxon>Tracheophyta</taxon>
        <taxon>Spermatophyta</taxon>
        <taxon>Magnoliopsida</taxon>
        <taxon>Liliopsida</taxon>
        <taxon>Poales</taxon>
        <taxon>Poaceae</taxon>
        <taxon>PACMAD clade</taxon>
        <taxon>Chloridoideae</taxon>
        <taxon>Eragrostideae</taxon>
        <taxon>Eragrostidinae</taxon>
        <taxon>Eragrostis</taxon>
    </lineage>
</organism>
<feature type="non-terminal residue" evidence="3">
    <location>
        <position position="67"/>
    </location>
</feature>
<evidence type="ECO:0000313" key="3">
    <source>
        <dbReference type="EMBL" id="TVU32601.1"/>
    </source>
</evidence>
<dbReference type="Gramene" id="TVU32601">
    <property type="protein sequence ID" value="TVU32601"/>
    <property type="gene ID" value="EJB05_24339"/>
</dbReference>
<comment type="caution">
    <text evidence="3">The sequence shown here is derived from an EMBL/GenBank/DDBJ whole genome shotgun (WGS) entry which is preliminary data.</text>
</comment>
<sequence>EICHDDLKIENTLLDGSPAPRVNIVKGFGYSKKLFVDSVLAVLLSSTIGTLAYMAPKVLLRKEYDGK</sequence>
<protein>
    <recommendedName>
        <fullName evidence="2">Protein kinase domain-containing protein</fullName>
    </recommendedName>
</protein>
<dbReference type="PROSITE" id="PS50011">
    <property type="entry name" value="PROTEIN_KINASE_DOM"/>
    <property type="match status" value="1"/>
</dbReference>